<feature type="transmembrane region" description="Helical" evidence="10">
    <location>
        <begin position="69"/>
        <end position="92"/>
    </location>
</feature>
<dbReference type="Pfam" id="PF01741">
    <property type="entry name" value="MscL"/>
    <property type="match status" value="1"/>
</dbReference>
<feature type="transmembrane region" description="Helical" evidence="10">
    <location>
        <begin position="20"/>
        <end position="38"/>
    </location>
</feature>
<dbReference type="InterPro" id="IPR001185">
    <property type="entry name" value="MS_channel"/>
</dbReference>
<organism evidence="12 13">
    <name type="scientific">Phytohabitans flavus</name>
    <dbReference type="NCBI Taxonomy" id="1076124"/>
    <lineage>
        <taxon>Bacteria</taxon>
        <taxon>Bacillati</taxon>
        <taxon>Actinomycetota</taxon>
        <taxon>Actinomycetes</taxon>
        <taxon>Micromonosporales</taxon>
        <taxon>Micromonosporaceae</taxon>
    </lineage>
</organism>
<evidence type="ECO:0000256" key="1">
    <source>
        <dbReference type="ARBA" id="ARBA00004651"/>
    </source>
</evidence>
<protein>
    <recommendedName>
        <fullName evidence="10">Large-conductance mechanosensitive channel</fullName>
    </recommendedName>
</protein>
<dbReference type="SUPFAM" id="SSF81330">
    <property type="entry name" value="Gated mechanosensitive channel"/>
    <property type="match status" value="1"/>
</dbReference>
<keyword evidence="13" id="KW-1185">Reference proteome</keyword>
<dbReference type="GO" id="GO:0008381">
    <property type="term" value="F:mechanosensitive monoatomic ion channel activity"/>
    <property type="evidence" value="ECO:0007669"/>
    <property type="project" value="UniProtKB-UniRule"/>
</dbReference>
<comment type="function">
    <text evidence="10">Channel that opens in response to stretch forces in the membrane lipid bilayer. May participate in the regulation of osmotic pressure changes within the cell.</text>
</comment>
<dbReference type="PANTHER" id="PTHR30266:SF2">
    <property type="entry name" value="LARGE-CONDUCTANCE MECHANOSENSITIVE CHANNEL"/>
    <property type="match status" value="1"/>
</dbReference>
<accession>A0A6F8Y4Q6</accession>
<keyword evidence="3 10" id="KW-0813">Transport</keyword>
<evidence type="ECO:0000256" key="10">
    <source>
        <dbReference type="HAMAP-Rule" id="MF_00115"/>
    </source>
</evidence>
<proteinExistence type="inferred from homology"/>
<reference evidence="12 13" key="2">
    <citation type="submission" date="2020-03" db="EMBL/GenBank/DDBJ databases">
        <authorList>
            <person name="Ichikawa N."/>
            <person name="Kimura A."/>
            <person name="Kitahashi Y."/>
            <person name="Uohara A."/>
        </authorList>
    </citation>
    <scope>NUCLEOTIDE SEQUENCE [LARGE SCALE GENOMIC DNA]</scope>
    <source>
        <strain evidence="12 13">NBRC 107702</strain>
    </source>
</reference>
<dbReference type="GO" id="GO:0005886">
    <property type="term" value="C:plasma membrane"/>
    <property type="evidence" value="ECO:0007669"/>
    <property type="project" value="UniProtKB-SubCell"/>
</dbReference>
<reference evidence="12 13" key="1">
    <citation type="submission" date="2020-03" db="EMBL/GenBank/DDBJ databases">
        <title>Whole genome shotgun sequence of Phytohabitans flavus NBRC 107702.</title>
        <authorList>
            <person name="Komaki H."/>
            <person name="Tamura T."/>
        </authorList>
    </citation>
    <scope>NUCLEOTIDE SEQUENCE [LARGE SCALE GENOMIC DNA]</scope>
    <source>
        <strain evidence="12 13">NBRC 107702</strain>
    </source>
</reference>
<evidence type="ECO:0000256" key="6">
    <source>
        <dbReference type="ARBA" id="ARBA00022989"/>
    </source>
</evidence>
<comment type="subunit">
    <text evidence="10">Homopentamer.</text>
</comment>
<keyword evidence="8 10" id="KW-0472">Membrane</keyword>
<name>A0A6F8Y4Q6_9ACTN</name>
<evidence type="ECO:0000256" key="8">
    <source>
        <dbReference type="ARBA" id="ARBA00023136"/>
    </source>
</evidence>
<evidence type="ECO:0000256" key="4">
    <source>
        <dbReference type="ARBA" id="ARBA00022475"/>
    </source>
</evidence>
<evidence type="ECO:0000256" key="9">
    <source>
        <dbReference type="ARBA" id="ARBA00023303"/>
    </source>
</evidence>
<sequence>MLGMFKGFKDFIMRGNVVDLAVGIVIGAAFTGLVTQFTKSFLEPLVRVISGGEGITAGAVRIRGVAFDWAAFINAGIAFFLTAATLYFFVVVPMNRLAERRRRGEEPPPAAPSEEIKLLTEIRDALLSNRVPEQQRGALDNLVNRDRPGQR</sequence>
<dbReference type="InterPro" id="IPR019823">
    <property type="entry name" value="Mechanosensitive_channel_CS"/>
</dbReference>
<keyword evidence="9 10" id="KW-0407">Ion channel</keyword>
<dbReference type="Gene3D" id="1.10.1200.120">
    <property type="entry name" value="Large-conductance mechanosensitive channel, MscL, domain 1"/>
    <property type="match status" value="1"/>
</dbReference>
<evidence type="ECO:0000256" key="7">
    <source>
        <dbReference type="ARBA" id="ARBA00023065"/>
    </source>
</evidence>
<evidence type="ECO:0000256" key="3">
    <source>
        <dbReference type="ARBA" id="ARBA00022448"/>
    </source>
</evidence>
<dbReference type="HAMAP" id="MF_00115">
    <property type="entry name" value="MscL"/>
    <property type="match status" value="1"/>
</dbReference>
<comment type="subcellular location">
    <subcellularLocation>
        <location evidence="1 10">Cell membrane</location>
        <topology evidence="1 10">Multi-pass membrane protein</topology>
    </subcellularLocation>
</comment>
<evidence type="ECO:0000256" key="11">
    <source>
        <dbReference type="SAM" id="MobiDB-lite"/>
    </source>
</evidence>
<dbReference type="PROSITE" id="PS01327">
    <property type="entry name" value="MSCL"/>
    <property type="match status" value="1"/>
</dbReference>
<gene>
    <name evidence="10" type="primary">mscL</name>
    <name evidence="12" type="ORF">Pflav_073510</name>
</gene>
<keyword evidence="5 10" id="KW-0812">Transmembrane</keyword>
<dbReference type="PANTHER" id="PTHR30266">
    <property type="entry name" value="MECHANOSENSITIVE CHANNEL MSCL"/>
    <property type="match status" value="1"/>
</dbReference>
<keyword evidence="7 10" id="KW-0406">Ion transport</keyword>
<keyword evidence="4 10" id="KW-1003">Cell membrane</keyword>
<dbReference type="InterPro" id="IPR037673">
    <property type="entry name" value="MSC/AndL"/>
</dbReference>
<comment type="similarity">
    <text evidence="2 10">Belongs to the MscL family.</text>
</comment>
<dbReference type="AlphaFoldDB" id="A0A6F8Y4Q6"/>
<dbReference type="PRINTS" id="PR01264">
    <property type="entry name" value="MECHCHANNEL"/>
</dbReference>
<dbReference type="InterPro" id="IPR036019">
    <property type="entry name" value="MscL_channel"/>
</dbReference>
<evidence type="ECO:0000313" key="13">
    <source>
        <dbReference type="Proteomes" id="UP000502508"/>
    </source>
</evidence>
<evidence type="ECO:0000313" key="12">
    <source>
        <dbReference type="EMBL" id="BCB80941.1"/>
    </source>
</evidence>
<dbReference type="KEGG" id="pfla:Pflav_073510"/>
<feature type="region of interest" description="Disordered" evidence="11">
    <location>
        <begin position="129"/>
        <end position="151"/>
    </location>
</feature>
<dbReference type="Proteomes" id="UP000502508">
    <property type="component" value="Chromosome"/>
</dbReference>
<dbReference type="EMBL" id="AP022870">
    <property type="protein sequence ID" value="BCB80941.1"/>
    <property type="molecule type" value="Genomic_DNA"/>
</dbReference>
<dbReference type="NCBIfam" id="TIGR00220">
    <property type="entry name" value="mscL"/>
    <property type="match status" value="1"/>
</dbReference>
<keyword evidence="6 10" id="KW-1133">Transmembrane helix</keyword>
<evidence type="ECO:0000256" key="5">
    <source>
        <dbReference type="ARBA" id="ARBA00022692"/>
    </source>
</evidence>
<evidence type="ECO:0000256" key="2">
    <source>
        <dbReference type="ARBA" id="ARBA00007254"/>
    </source>
</evidence>